<feature type="compositionally biased region" description="Acidic residues" evidence="18">
    <location>
        <begin position="451"/>
        <end position="473"/>
    </location>
</feature>
<evidence type="ECO:0000256" key="5">
    <source>
        <dbReference type="ARBA" id="ARBA00022530"/>
    </source>
</evidence>
<sequence length="1956" mass="216898">MTSRMTVGEIATEVGILGDCPVRPPQWGTVKERVLQDGPLQIVYSCEPGRKLKGHKIATCTSNGWDQPVPKCVPHNILRRFRNDLYVGDQPIVPDRDKVQIAKDRLKALERIDDLKKRRKTKEGNKRKKKRKRPVKSSSRLPTATRLNETVVSQLDISCAAKKILRKGLIKAPSIENARPAKYARRKNVLPPYNRYLVAVYECADGYVFVDSTTDRLFCSNGTWLGRRPRCVRDNLEAPADKVKRCDQGTGECEHVCEDTPSGIKCSCFDGFRAKGPSCIDIDECAEGIAKCTDICRNEPGSYSCECHSGFQLGTDGRSCQDINECLSNNGHGPCQGTCRNLEGSYECSCTDIPGYKLAADNQTCEDIDECALNNANCSHLCLNTPGSVFCLCPDGFYLTNDWKTCQDINECEVTPKICAENTECENTVGSYKCTSTIHPHVVTKILREEDYNDDNEDDDDENENNDDDDYGEEITEIPQSSKCESGFKKNENLECVDVNECAEIESHRCQHECVNEPGGYHCACRPGYELAEDGATCKDVDECNVPSRPCSHICRNTDGAYVCECFSGFMLTDDNATCVEEFKNCFSLAKPCSHTCEDTTEGPRCICPTGYELLDDRATCTDVDECAREAPCSHSDDHGCQHRCVNLHGGYECVCHSGFVLDIDGRSCVDVDECAENRHDCSHECKNYPGRYECVCPDGYRILQDARMCVDVNECVCQEGYILQKDEKTCLDMDECFEDEHDCSHECINILGSYRCACPQDMKLLEDGLTCGDPVCPQGLRQDEHEGYELQDDGKTCRDVDECSEGSHACSDICLNVEGAYHCQCPSGFRLEDDHRTCQDIDECSSEEADCSHGCLNVNGTYNCTCPEGYELQDDDRTCEVVNKCIALNNSCSHSCISHNGTYECSCPAGYHIGEDGRTCEDINECIQDNGGCSHLCANTEGGVECACPENYELLKDDSKTCVEINACSIDNGGCSHFCHHEDNRLFCSCPPGMVLSEETVCTYENDCLQDNGDCSHLCYHEAGNVTCACPSGMVLAEDQKLCVQEDGCAIENGGCSHFCHDHDVVCECPEGYRLSSRDNATCVDIDECLELLDNCTHQCLNIPGGFNCSCNAGFSQNSQDPTLCDDIDECEIENAGCSHSCVNLVGTFRCQCPIGYVLEQNNKTCVLVNGCKNDNGNCSHHCHQVDGPDGIPSTRCSCPPGFRLKRDLKTCEDINECEEFENDVESGCSHTCVNTEGGYDCECPVGYILMPNDRKNCVDVDECLTNHHDCTHDCVNLLGGYTCTCYKGHYLHTDNFTCLDIDECFEQNGGCSHNCTNTVGGHLCFCPTGYELSQDEKTCIDIDECLSDNGGCDHKCVNTVGSFSCECPPNHESWNGSCRPFNPCRDHNGGCEHICAAVNGTVICSCEKGFQRDEIDGFKCRDIDECEEQHGCDHICVNNPGSYECRCKEGFQMVNSTCEDVDECAAGICKGNKCTNVLGSYRCECEAGYRFHGDTCVDVDECLEETPCSERCVNTPGSYYCTCSVGFQLEGNKCVGKLKHPVKNKINIVTFLLYCRNVIMLLQYCSYILCLLGTKVQDSKLSLCSDMFIITSYNHDCSLRAQAQLLNNQHIYIDECEWRRDRCDQECVNTVGSFVCACRAGYTLILRSQCQDVNECLNRNGGCTGECINTAGSYYCACSEDLVLAPDERTCVSPTSECRAMEPPIHGEIRCPGHPSGASVYPQGAKCHVRCRRGFRLEGAHTRHCVSDGHWNGKEPICLREVATDPLYNPNTPQPFVSCPQDMDVELPARQNTIRVTFPQPKSNMDWWRYVHASPPWAKQLQADLPAGTTVVTFTAWSPVSNYTSTCRIVIRVRDTENPKVTMCPVSFEVRLSPGERNRLIFWQEPTFTDNVGVEHVYKTRGPGHVMYPGIHDVRYVASDAAGNRAECHFSIHVRGKFMPLCPAGVAREGLRDA</sequence>
<evidence type="ECO:0000256" key="1">
    <source>
        <dbReference type="ARBA" id="ARBA00004479"/>
    </source>
</evidence>
<evidence type="ECO:0000259" key="19">
    <source>
        <dbReference type="PROSITE" id="PS50026"/>
    </source>
</evidence>
<gene>
    <name evidence="22" type="ORF">ALC57_04652</name>
</gene>
<dbReference type="PROSITE" id="PS50026">
    <property type="entry name" value="EGF_3"/>
    <property type="match status" value="13"/>
</dbReference>
<keyword evidence="7" id="KW-0254">Endocytosis</keyword>
<feature type="domain" description="Sushi" evidence="21">
    <location>
        <begin position="18"/>
        <end position="74"/>
    </location>
</feature>
<dbReference type="FunFam" id="2.10.25.10:FF:000014">
    <property type="entry name" value="Latent-transforming growth factor beta-binding protein 3"/>
    <property type="match status" value="1"/>
</dbReference>
<dbReference type="InterPro" id="IPR026823">
    <property type="entry name" value="cEGF"/>
</dbReference>
<dbReference type="InterPro" id="IPR000742">
    <property type="entry name" value="EGF"/>
</dbReference>
<keyword evidence="4" id="KW-0964">Secreted</keyword>
<dbReference type="GO" id="GO:0005509">
    <property type="term" value="F:calcium ion binding"/>
    <property type="evidence" value="ECO:0007669"/>
    <property type="project" value="InterPro"/>
</dbReference>
<keyword evidence="9" id="KW-0732">Signal</keyword>
<dbReference type="PANTHER" id="PTHR24050:SF26">
    <property type="entry name" value="FIBULIN-5"/>
    <property type="match status" value="1"/>
</dbReference>
<keyword evidence="14" id="KW-0675">Receptor</keyword>
<protein>
    <submittedName>
        <fullName evidence="22">Fibrillin-1</fullName>
    </submittedName>
</protein>
<organism evidence="22 23">
    <name type="scientific">Trachymyrmex cornetzi</name>
    <dbReference type="NCBI Taxonomy" id="471704"/>
    <lineage>
        <taxon>Eukaryota</taxon>
        <taxon>Metazoa</taxon>
        <taxon>Ecdysozoa</taxon>
        <taxon>Arthropoda</taxon>
        <taxon>Hexapoda</taxon>
        <taxon>Insecta</taxon>
        <taxon>Pterygota</taxon>
        <taxon>Neoptera</taxon>
        <taxon>Endopterygota</taxon>
        <taxon>Hymenoptera</taxon>
        <taxon>Apocrita</taxon>
        <taxon>Aculeata</taxon>
        <taxon>Formicoidea</taxon>
        <taxon>Formicidae</taxon>
        <taxon>Myrmicinae</taxon>
        <taxon>Trachymyrmex</taxon>
    </lineage>
</organism>
<keyword evidence="5" id="KW-0272">Extracellular matrix</keyword>
<dbReference type="InterPro" id="IPR013087">
    <property type="entry name" value="Znf_C2H2_type"/>
</dbReference>
<feature type="disulfide bond" evidence="16">
    <location>
        <begin position="1504"/>
        <end position="1514"/>
    </location>
</feature>
<dbReference type="Pfam" id="PF14670">
    <property type="entry name" value="FXa_inhibition"/>
    <property type="match status" value="9"/>
</dbReference>
<dbReference type="FunFam" id="2.10.25.10:FF:000009">
    <property type="entry name" value="Low-density lipoprotein receptor isoform 1"/>
    <property type="match status" value="6"/>
</dbReference>
<evidence type="ECO:0000313" key="22">
    <source>
        <dbReference type="EMBL" id="KYN22869.1"/>
    </source>
</evidence>
<dbReference type="EMBL" id="KQ979074">
    <property type="protein sequence ID" value="KYN22869.1"/>
    <property type="molecule type" value="Genomic_DNA"/>
</dbReference>
<keyword evidence="11" id="KW-1133">Transmembrane helix</keyword>
<dbReference type="InterPro" id="IPR003410">
    <property type="entry name" value="HYR_dom"/>
</dbReference>
<dbReference type="InterPro" id="IPR049883">
    <property type="entry name" value="NOTCH1_EGF-like"/>
</dbReference>
<dbReference type="InterPro" id="IPR052235">
    <property type="entry name" value="Nephronectin_domain"/>
</dbReference>
<comment type="similarity">
    <text evidence="3">Belongs to the fibulin family.</text>
</comment>
<dbReference type="FunFam" id="2.10.25.10:FF:000002">
    <property type="entry name" value="Latent-transforming growth factor beta-binding protein 3"/>
    <property type="match status" value="1"/>
</dbReference>
<dbReference type="InterPro" id="IPR009030">
    <property type="entry name" value="Growth_fac_rcpt_cys_sf"/>
</dbReference>
<dbReference type="PROSITE" id="PS00010">
    <property type="entry name" value="ASX_HYDROXYL"/>
    <property type="match status" value="16"/>
</dbReference>
<dbReference type="PROSITE" id="PS00028">
    <property type="entry name" value="ZINC_FINGER_C2H2_1"/>
    <property type="match status" value="1"/>
</dbReference>
<feature type="domain" description="EGF-like" evidence="19">
    <location>
        <begin position="1500"/>
        <end position="1537"/>
    </location>
</feature>
<dbReference type="STRING" id="471704.A0A195EDE4"/>
<dbReference type="Pfam" id="PF12662">
    <property type="entry name" value="cEGF"/>
    <property type="match status" value="8"/>
</dbReference>
<dbReference type="PROSITE" id="PS01187">
    <property type="entry name" value="EGF_CA"/>
    <property type="match status" value="9"/>
</dbReference>
<dbReference type="InterPro" id="IPR000152">
    <property type="entry name" value="EGF-type_Asp/Asn_hydroxyl_site"/>
</dbReference>
<keyword evidence="8" id="KW-0812">Transmembrane</keyword>
<feature type="region of interest" description="Disordered" evidence="18">
    <location>
        <begin position="112"/>
        <end position="143"/>
    </location>
</feature>
<feature type="domain" description="EGF-like" evidence="19">
    <location>
        <begin position="841"/>
        <end position="881"/>
    </location>
</feature>
<evidence type="ECO:0000256" key="9">
    <source>
        <dbReference type="ARBA" id="ARBA00022729"/>
    </source>
</evidence>
<dbReference type="Proteomes" id="UP000078492">
    <property type="component" value="Unassembled WGS sequence"/>
</dbReference>
<evidence type="ECO:0000256" key="4">
    <source>
        <dbReference type="ARBA" id="ARBA00022525"/>
    </source>
</evidence>
<feature type="domain" description="EGF-like" evidence="19">
    <location>
        <begin position="1128"/>
        <end position="1168"/>
    </location>
</feature>
<reference evidence="22 23" key="1">
    <citation type="submission" date="2015-09" db="EMBL/GenBank/DDBJ databases">
        <title>Trachymyrmex cornetzi WGS genome.</title>
        <authorList>
            <person name="Nygaard S."/>
            <person name="Hu H."/>
            <person name="Boomsma J."/>
            <person name="Zhang G."/>
        </authorList>
    </citation>
    <scope>NUCLEOTIDE SEQUENCE [LARGE SCALE GENOMIC DNA]</scope>
    <source>
        <strain evidence="22">Tcor2-1</strain>
        <tissue evidence="22">Whole body</tissue>
    </source>
</reference>
<feature type="domain" description="EGF-like" evidence="19">
    <location>
        <begin position="322"/>
        <end position="366"/>
    </location>
</feature>
<dbReference type="Gene3D" id="2.10.25.10">
    <property type="entry name" value="Laminin"/>
    <property type="match status" value="32"/>
</dbReference>
<dbReference type="InterPro" id="IPR000436">
    <property type="entry name" value="Sushi_SCR_CCP_dom"/>
</dbReference>
<evidence type="ECO:0000313" key="23">
    <source>
        <dbReference type="Proteomes" id="UP000078492"/>
    </source>
</evidence>
<feature type="compositionally biased region" description="Basic residues" evidence="18">
    <location>
        <begin position="117"/>
        <end position="135"/>
    </location>
</feature>
<dbReference type="SUPFAM" id="SSF57196">
    <property type="entry name" value="EGF/Laminin"/>
    <property type="match status" value="8"/>
</dbReference>
<evidence type="ECO:0000256" key="15">
    <source>
        <dbReference type="ARBA" id="ARBA00023180"/>
    </source>
</evidence>
<feature type="domain" description="EGF-like" evidence="19">
    <location>
        <begin position="498"/>
        <end position="539"/>
    </location>
</feature>
<feature type="domain" description="EGF-like" evidence="19">
    <location>
        <begin position="281"/>
        <end position="321"/>
    </location>
</feature>
<feature type="domain" description="EGF-like" evidence="19">
    <location>
        <begin position="367"/>
        <end position="407"/>
    </location>
</feature>
<keyword evidence="23" id="KW-1185">Reference proteome</keyword>
<feature type="domain" description="EGF-like" evidence="19">
    <location>
        <begin position="1462"/>
        <end position="1499"/>
    </location>
</feature>
<dbReference type="PROSITE" id="PS50825">
    <property type="entry name" value="HYR"/>
    <property type="match status" value="1"/>
</dbReference>
<keyword evidence="13 16" id="KW-1015">Disulfide bond</keyword>
<keyword evidence="12" id="KW-0472">Membrane</keyword>
<keyword evidence="10" id="KW-0677">Repeat</keyword>
<dbReference type="CDD" id="cd00054">
    <property type="entry name" value="EGF_CA"/>
    <property type="match status" value="3"/>
</dbReference>
<dbReference type="SMART" id="SM00181">
    <property type="entry name" value="EGF"/>
    <property type="match status" value="30"/>
</dbReference>
<keyword evidence="15" id="KW-0325">Glycoprotein</keyword>
<feature type="domain" description="EGF-like" evidence="19">
    <location>
        <begin position="800"/>
        <end position="840"/>
    </location>
</feature>
<keyword evidence="6 16" id="KW-0245">EGF-like domain</keyword>
<dbReference type="SUPFAM" id="SSF57184">
    <property type="entry name" value="Growth factor receptor domain"/>
    <property type="match status" value="8"/>
</dbReference>
<evidence type="ECO:0000256" key="17">
    <source>
        <dbReference type="PROSITE-ProRule" id="PRU00302"/>
    </source>
</evidence>
<dbReference type="FunFam" id="2.10.25.10:FF:000240">
    <property type="entry name" value="Vitamin K-dependent protein S"/>
    <property type="match status" value="1"/>
</dbReference>
<feature type="domain" description="HYR" evidence="20">
    <location>
        <begin position="1856"/>
        <end position="1938"/>
    </location>
</feature>
<evidence type="ECO:0000256" key="8">
    <source>
        <dbReference type="ARBA" id="ARBA00022692"/>
    </source>
</evidence>
<name>A0A195EDE4_9HYME</name>
<evidence type="ECO:0000256" key="18">
    <source>
        <dbReference type="SAM" id="MobiDB-lite"/>
    </source>
</evidence>
<evidence type="ECO:0000259" key="21">
    <source>
        <dbReference type="PROSITE" id="PS50923"/>
    </source>
</evidence>
<evidence type="ECO:0000256" key="13">
    <source>
        <dbReference type="ARBA" id="ARBA00023157"/>
    </source>
</evidence>
<feature type="domain" description="Sushi" evidence="21">
    <location>
        <begin position="1711"/>
        <end position="1762"/>
    </location>
</feature>
<feature type="domain" description="EGF-like" evidence="19">
    <location>
        <begin position="1614"/>
        <end position="1653"/>
    </location>
</feature>
<dbReference type="GO" id="GO:0006897">
    <property type="term" value="P:endocytosis"/>
    <property type="evidence" value="ECO:0007669"/>
    <property type="project" value="UniProtKB-KW"/>
</dbReference>
<accession>A0A195EDE4</accession>
<dbReference type="SUPFAM" id="SSF57535">
    <property type="entry name" value="Complement control module/SCR domain"/>
    <property type="match status" value="3"/>
</dbReference>
<dbReference type="Pfam" id="PF00084">
    <property type="entry name" value="Sushi"/>
    <property type="match status" value="2"/>
</dbReference>
<evidence type="ECO:0000256" key="14">
    <source>
        <dbReference type="ARBA" id="ARBA00023170"/>
    </source>
</evidence>
<evidence type="ECO:0000256" key="12">
    <source>
        <dbReference type="ARBA" id="ARBA00023136"/>
    </source>
</evidence>
<dbReference type="GO" id="GO:0016020">
    <property type="term" value="C:membrane"/>
    <property type="evidence" value="ECO:0007669"/>
    <property type="project" value="UniProtKB-SubCell"/>
</dbReference>
<dbReference type="PANTHER" id="PTHR24050">
    <property type="entry name" value="PA14 DOMAIN-CONTAINING PROTEIN"/>
    <property type="match status" value="1"/>
</dbReference>
<feature type="domain" description="EGF-like" evidence="19">
    <location>
        <begin position="1343"/>
        <end position="1381"/>
    </location>
</feature>
<dbReference type="PROSITE" id="PS50923">
    <property type="entry name" value="SUSHI"/>
    <property type="match status" value="2"/>
</dbReference>
<evidence type="ECO:0000256" key="11">
    <source>
        <dbReference type="ARBA" id="ARBA00022989"/>
    </source>
</evidence>
<feature type="disulfide bond" evidence="17">
    <location>
        <begin position="1733"/>
        <end position="1760"/>
    </location>
</feature>
<keyword evidence="17" id="KW-0768">Sushi</keyword>
<dbReference type="FunFam" id="2.10.25.10:FF:000037">
    <property type="entry name" value="Signal peptide, CUB domain and EGF-like domain-containing 2"/>
    <property type="match status" value="3"/>
</dbReference>
<dbReference type="Gene3D" id="2.10.70.10">
    <property type="entry name" value="Complement Module, domain 1"/>
    <property type="match status" value="3"/>
</dbReference>
<feature type="domain" description="EGF-like" evidence="19">
    <location>
        <begin position="1424"/>
        <end position="1461"/>
    </location>
</feature>
<comment type="caution">
    <text evidence="16">Lacks conserved residue(s) required for the propagation of feature annotation.</text>
</comment>
<dbReference type="InterPro" id="IPR001881">
    <property type="entry name" value="EGF-like_Ca-bd_dom"/>
</dbReference>
<proteinExistence type="inferred from homology"/>
<evidence type="ECO:0000256" key="3">
    <source>
        <dbReference type="ARBA" id="ARBA00006127"/>
    </source>
</evidence>
<feature type="domain" description="EGF-like" evidence="19">
    <location>
        <begin position="540"/>
        <end position="580"/>
    </location>
</feature>
<dbReference type="InterPro" id="IPR035976">
    <property type="entry name" value="Sushi/SCR/CCP_sf"/>
</dbReference>
<evidence type="ECO:0000256" key="16">
    <source>
        <dbReference type="PROSITE-ProRule" id="PRU00076"/>
    </source>
</evidence>
<dbReference type="SMART" id="SM00032">
    <property type="entry name" value="CCP"/>
    <property type="match status" value="3"/>
</dbReference>
<dbReference type="SMART" id="SM00179">
    <property type="entry name" value="EGF_CA"/>
    <property type="match status" value="29"/>
</dbReference>
<evidence type="ECO:0000256" key="6">
    <source>
        <dbReference type="ARBA" id="ARBA00022536"/>
    </source>
</evidence>
<comment type="subcellular location">
    <subcellularLocation>
        <location evidence="1">Membrane</location>
        <topology evidence="1">Single-pass type I membrane protein</topology>
    </subcellularLocation>
    <subcellularLocation>
        <location evidence="2">Secreted</location>
        <location evidence="2">Extracellular space</location>
        <location evidence="2">Extracellular matrix</location>
    </subcellularLocation>
</comment>
<feature type="disulfide bond" evidence="16">
    <location>
        <begin position="1466"/>
        <end position="1476"/>
    </location>
</feature>
<dbReference type="FunFam" id="2.10.25.10:FF:000005">
    <property type="entry name" value="Fibrillin 2"/>
    <property type="match status" value="1"/>
</dbReference>
<dbReference type="Pfam" id="PF07645">
    <property type="entry name" value="EGF_CA"/>
    <property type="match status" value="9"/>
</dbReference>
<feature type="disulfide bond" evidence="16">
    <location>
        <begin position="1428"/>
        <end position="1438"/>
    </location>
</feature>
<dbReference type="CDD" id="cd00033">
    <property type="entry name" value="CCP"/>
    <property type="match status" value="2"/>
</dbReference>
<evidence type="ECO:0000256" key="2">
    <source>
        <dbReference type="ARBA" id="ARBA00004498"/>
    </source>
</evidence>
<dbReference type="InterPro" id="IPR018097">
    <property type="entry name" value="EGF_Ca-bd_CS"/>
</dbReference>
<evidence type="ECO:0000259" key="20">
    <source>
        <dbReference type="PROSITE" id="PS50825"/>
    </source>
</evidence>
<feature type="region of interest" description="Disordered" evidence="18">
    <location>
        <begin position="446"/>
        <end position="473"/>
    </location>
</feature>
<dbReference type="Pfam" id="PF02494">
    <property type="entry name" value="HYR"/>
    <property type="match status" value="1"/>
</dbReference>
<evidence type="ECO:0000256" key="7">
    <source>
        <dbReference type="ARBA" id="ARBA00022583"/>
    </source>
</evidence>
<dbReference type="PROSITE" id="PS01186">
    <property type="entry name" value="EGF_2"/>
    <property type="match status" value="16"/>
</dbReference>
<evidence type="ECO:0000256" key="10">
    <source>
        <dbReference type="ARBA" id="ARBA00022737"/>
    </source>
</evidence>